<proteinExistence type="predicted"/>
<dbReference type="EMBL" id="ABXU01000069">
    <property type="protein sequence ID" value="EEB32753.1"/>
    <property type="molecule type" value="Genomic_DNA"/>
</dbReference>
<reference evidence="2 3" key="1">
    <citation type="submission" date="2008-10" db="EMBL/GenBank/DDBJ databases">
        <title>Draft genome sequence of Desulvovibrio piger (ATCC 29098).</title>
        <authorList>
            <person name="Sudarsanam P."/>
            <person name="Ley R."/>
            <person name="Guruge J."/>
            <person name="Turnbaugh P.J."/>
            <person name="Mahowald M."/>
            <person name="Liep D."/>
            <person name="Gordon J."/>
        </authorList>
    </citation>
    <scope>NUCLEOTIDE SEQUENCE [LARGE SCALE GENOMIC DNA]</scope>
    <source>
        <strain evidence="2 3">ATCC 29098</strain>
    </source>
</reference>
<evidence type="ECO:0000256" key="1">
    <source>
        <dbReference type="SAM" id="MobiDB-lite"/>
    </source>
</evidence>
<dbReference type="HOGENOM" id="CLU_2286953_0_0_7"/>
<dbReference type="Proteomes" id="UP000003676">
    <property type="component" value="Unassembled WGS sequence"/>
</dbReference>
<feature type="region of interest" description="Disordered" evidence="1">
    <location>
        <begin position="79"/>
        <end position="101"/>
    </location>
</feature>
<accession>B6WW95</accession>
<gene>
    <name evidence="2" type="ORF">DESPIG_02363</name>
</gene>
<protein>
    <submittedName>
        <fullName evidence="2">Uncharacterized protein</fullName>
    </submittedName>
</protein>
<evidence type="ECO:0000313" key="3">
    <source>
        <dbReference type="Proteomes" id="UP000003676"/>
    </source>
</evidence>
<name>B6WW95_9BACT</name>
<organism evidence="2 3">
    <name type="scientific">Desulfovibrio piger ATCC 29098</name>
    <dbReference type="NCBI Taxonomy" id="411464"/>
    <lineage>
        <taxon>Bacteria</taxon>
        <taxon>Pseudomonadati</taxon>
        <taxon>Thermodesulfobacteriota</taxon>
        <taxon>Desulfovibrionia</taxon>
        <taxon>Desulfovibrionales</taxon>
        <taxon>Desulfovibrionaceae</taxon>
        <taxon>Desulfovibrio</taxon>
    </lineage>
</organism>
<feature type="region of interest" description="Disordered" evidence="1">
    <location>
        <begin position="1"/>
        <end position="20"/>
    </location>
</feature>
<dbReference type="AlphaFoldDB" id="B6WW95"/>
<sequence>MRKLRRASAKGISDAGDDPACHRVGHGLGRACCPRGGAPGGESHGPGARACWAGPCAAGAAVAGDGAAVAGRRTRDRCYAHSLSPGGRARRAGSGPGRAGA</sequence>
<comment type="caution">
    <text evidence="2">The sequence shown here is derived from an EMBL/GenBank/DDBJ whole genome shotgun (WGS) entry which is preliminary data.</text>
</comment>
<evidence type="ECO:0000313" key="2">
    <source>
        <dbReference type="EMBL" id="EEB32753.1"/>
    </source>
</evidence>
<reference evidence="2 3" key="2">
    <citation type="submission" date="2008-10" db="EMBL/GenBank/DDBJ databases">
        <authorList>
            <person name="Fulton L."/>
            <person name="Clifton S."/>
            <person name="Fulton B."/>
            <person name="Xu J."/>
            <person name="Minx P."/>
            <person name="Pepin K.H."/>
            <person name="Johnson M."/>
            <person name="Bhonagiri V."/>
            <person name="Nash W.E."/>
            <person name="Mardis E.R."/>
            <person name="Wilson R.K."/>
        </authorList>
    </citation>
    <scope>NUCLEOTIDE SEQUENCE [LARGE SCALE GENOMIC DNA]</scope>
    <source>
        <strain evidence="2 3">ATCC 29098</strain>
    </source>
</reference>